<dbReference type="Proteomes" id="UP000272015">
    <property type="component" value="Unassembled WGS sequence"/>
</dbReference>
<dbReference type="OrthoDB" id="5118813at2"/>
<keyword evidence="1" id="KW-0472">Membrane</keyword>
<feature type="chain" id="PRO_5038859481" description="SdpI family protein" evidence="2">
    <location>
        <begin position="20"/>
        <end position="104"/>
    </location>
</feature>
<name>A0A3A5MLG6_9MICO</name>
<evidence type="ECO:0000313" key="4">
    <source>
        <dbReference type="Proteomes" id="UP000272015"/>
    </source>
</evidence>
<feature type="transmembrane region" description="Helical" evidence="1">
    <location>
        <begin position="78"/>
        <end position="98"/>
    </location>
</feature>
<keyword evidence="1" id="KW-0812">Transmembrane</keyword>
<feature type="transmembrane region" description="Helical" evidence="1">
    <location>
        <begin position="53"/>
        <end position="71"/>
    </location>
</feature>
<evidence type="ECO:0008006" key="5">
    <source>
        <dbReference type="Google" id="ProtNLM"/>
    </source>
</evidence>
<accession>A0A3A5MLG6</accession>
<keyword evidence="1" id="KW-1133">Transmembrane helix</keyword>
<evidence type="ECO:0000256" key="1">
    <source>
        <dbReference type="SAM" id="Phobius"/>
    </source>
</evidence>
<feature type="signal peptide" evidence="2">
    <location>
        <begin position="1"/>
        <end position="19"/>
    </location>
</feature>
<dbReference type="AlphaFoldDB" id="A0A3A5MLG6"/>
<evidence type="ECO:0000256" key="2">
    <source>
        <dbReference type="SAM" id="SignalP"/>
    </source>
</evidence>
<gene>
    <name evidence="3" type="ORF">D6T64_02860</name>
</gene>
<comment type="caution">
    <text evidence="3">The sequence shown here is derived from an EMBL/GenBank/DDBJ whole genome shotgun (WGS) entry which is preliminary data.</text>
</comment>
<reference evidence="3 4" key="1">
    <citation type="submission" date="2018-09" db="EMBL/GenBank/DDBJ databases">
        <title>Novel species of Cryobacterium.</title>
        <authorList>
            <person name="Liu Q."/>
            <person name="Xin Y.-H."/>
        </authorList>
    </citation>
    <scope>NUCLEOTIDE SEQUENCE [LARGE SCALE GENOMIC DNA]</scope>
    <source>
        <strain evidence="3 4">Hh39</strain>
    </source>
</reference>
<organism evidence="3 4">
    <name type="scientific">Cryobacterium melibiosiphilum</name>
    <dbReference type="NCBI Taxonomy" id="995039"/>
    <lineage>
        <taxon>Bacteria</taxon>
        <taxon>Bacillati</taxon>
        <taxon>Actinomycetota</taxon>
        <taxon>Actinomycetes</taxon>
        <taxon>Micrococcales</taxon>
        <taxon>Microbacteriaceae</taxon>
        <taxon>Cryobacterium</taxon>
    </lineage>
</organism>
<dbReference type="EMBL" id="QZVS01000054">
    <property type="protein sequence ID" value="RJT90947.1"/>
    <property type="molecule type" value="Genomic_DNA"/>
</dbReference>
<keyword evidence="2" id="KW-0732">Signal</keyword>
<evidence type="ECO:0000313" key="3">
    <source>
        <dbReference type="EMBL" id="RJT90947.1"/>
    </source>
</evidence>
<protein>
    <recommendedName>
        <fullName evidence="5">SdpI family protein</fullName>
    </recommendedName>
</protein>
<keyword evidence="4" id="KW-1185">Reference proteome</keyword>
<proteinExistence type="predicted"/>
<sequence length="104" mass="10872">MLLRLVAVFASLFSLCVAALCAVGAVPPNQVIGLRTNTALRSKPTWSTAHRRALIPVAVTTLAVAGCWLLYSAGIVESSAAVAFGFIVRVAGLLWAWAHGVRGV</sequence>